<dbReference type="InterPro" id="IPR023213">
    <property type="entry name" value="CAT-like_dom_sf"/>
</dbReference>
<sequence length="529" mass="58294">MACTSPLAAATPSVIIVDRRVLLPERPTPRRELFLPCLDIIWKDLHYNRRLLFYANCPPSAVHQLQLSLSKCLVHYYPWCGRIAEHVEPPHRLFLDCNDAGVEFVEASVDVPMHTLAEDGFQMKPFFDHLCQNPDPHGERLFSAPLLSIQATTFSDGGLAVGVAHSHVVADGQSLWNFMVSWGECSRGMSPSIPPLHDRVQLAMYSLSQEENSCWSFVMQVKGEDDTGNPSVIQDQSGSVISKSSTSARGDMQEVESPNGLLQSNIGVMAPKLIVDRRVSDVEVLNRSEIPDSSKLLVGESATRSNELDLLVQFVFDLSASDVRKLKADAGEGFTSYEVICAHFWRTTTLARQAPVQSKTSFSVLANCRNHLRPPLSAAYFGNVISFSFALSTAGKVATDPLRVTAGYIHDLVLKLKNDIVSFMHHLETHGTSIVNDIRRARKGIKGHNVASSPRFSVYEVDFGWGKPRAVRSAKVAGEGELVFFGGRPEACPGDVEICTALPLGIMEQLLKDPLFLPKPTSKRLQMQG</sequence>
<dbReference type="Pfam" id="PF02458">
    <property type="entry name" value="Transferase"/>
    <property type="match status" value="2"/>
</dbReference>
<dbReference type="Proteomes" id="UP000825935">
    <property type="component" value="Chromosome 31"/>
</dbReference>
<dbReference type="EMBL" id="CM035436">
    <property type="protein sequence ID" value="KAH7287913.1"/>
    <property type="molecule type" value="Genomic_DNA"/>
</dbReference>
<dbReference type="AlphaFoldDB" id="A0A8T2QX52"/>
<organism evidence="3 4">
    <name type="scientific">Ceratopteris richardii</name>
    <name type="common">Triangle waterfern</name>
    <dbReference type="NCBI Taxonomy" id="49495"/>
    <lineage>
        <taxon>Eukaryota</taxon>
        <taxon>Viridiplantae</taxon>
        <taxon>Streptophyta</taxon>
        <taxon>Embryophyta</taxon>
        <taxon>Tracheophyta</taxon>
        <taxon>Polypodiopsida</taxon>
        <taxon>Polypodiidae</taxon>
        <taxon>Polypodiales</taxon>
        <taxon>Pteridineae</taxon>
        <taxon>Pteridaceae</taxon>
        <taxon>Parkerioideae</taxon>
        <taxon>Ceratopteris</taxon>
    </lineage>
</organism>
<dbReference type="PANTHER" id="PTHR31896">
    <property type="entry name" value="FAMILY REGULATORY PROTEIN, PUTATIVE (AFU_ORTHOLOGUE AFUA_3G14730)-RELATED"/>
    <property type="match status" value="1"/>
</dbReference>
<dbReference type="Gene3D" id="3.30.559.10">
    <property type="entry name" value="Chloramphenicol acetyltransferase-like domain"/>
    <property type="match status" value="2"/>
</dbReference>
<evidence type="ECO:0000256" key="2">
    <source>
        <dbReference type="SAM" id="MobiDB-lite"/>
    </source>
</evidence>
<dbReference type="GO" id="GO:0016740">
    <property type="term" value="F:transferase activity"/>
    <property type="evidence" value="ECO:0007669"/>
    <property type="project" value="UniProtKB-KW"/>
</dbReference>
<reference evidence="3" key="1">
    <citation type="submission" date="2021-08" db="EMBL/GenBank/DDBJ databases">
        <title>WGS assembly of Ceratopteris richardii.</title>
        <authorList>
            <person name="Marchant D.B."/>
            <person name="Chen G."/>
            <person name="Jenkins J."/>
            <person name="Shu S."/>
            <person name="Leebens-Mack J."/>
            <person name="Grimwood J."/>
            <person name="Schmutz J."/>
            <person name="Soltis P."/>
            <person name="Soltis D."/>
            <person name="Chen Z.-H."/>
        </authorList>
    </citation>
    <scope>NUCLEOTIDE SEQUENCE</scope>
    <source>
        <strain evidence="3">Whitten #5841</strain>
        <tissue evidence="3">Leaf</tissue>
    </source>
</reference>
<name>A0A8T2QX52_CERRI</name>
<comment type="caution">
    <text evidence="3">The sequence shown here is derived from an EMBL/GenBank/DDBJ whole genome shotgun (WGS) entry which is preliminary data.</text>
</comment>
<evidence type="ECO:0000256" key="1">
    <source>
        <dbReference type="ARBA" id="ARBA00022679"/>
    </source>
</evidence>
<dbReference type="PANTHER" id="PTHR31896:SF76">
    <property type="entry name" value="BAHD ACYLTRANSFERASE DCR"/>
    <property type="match status" value="1"/>
</dbReference>
<feature type="compositionally biased region" description="Polar residues" evidence="2">
    <location>
        <begin position="229"/>
        <end position="248"/>
    </location>
</feature>
<keyword evidence="1" id="KW-0808">Transferase</keyword>
<feature type="region of interest" description="Disordered" evidence="2">
    <location>
        <begin position="229"/>
        <end position="256"/>
    </location>
</feature>
<protein>
    <submittedName>
        <fullName evidence="3">Uncharacterized protein</fullName>
    </submittedName>
</protein>
<accession>A0A8T2QX52</accession>
<proteinExistence type="predicted"/>
<keyword evidence="4" id="KW-1185">Reference proteome</keyword>
<dbReference type="OrthoDB" id="1862401at2759"/>
<dbReference type="OMA" id="DVEICIA"/>
<evidence type="ECO:0000313" key="4">
    <source>
        <dbReference type="Proteomes" id="UP000825935"/>
    </source>
</evidence>
<gene>
    <name evidence="3" type="ORF">KP509_31G002800</name>
</gene>
<evidence type="ECO:0000313" key="3">
    <source>
        <dbReference type="EMBL" id="KAH7287913.1"/>
    </source>
</evidence>
<dbReference type="InterPro" id="IPR051283">
    <property type="entry name" value="Sec_Metabolite_Acyltrans"/>
</dbReference>